<evidence type="ECO:0000313" key="4">
    <source>
        <dbReference type="Proteomes" id="UP000006727"/>
    </source>
</evidence>
<accession>A0A2K1LBJ4</accession>
<sequence>MELERNIDMKNRRIKEMGDRMERNSGTKQKHKEVLRLTQFPEACRINTTAPVPQAAPEMSRITIKLGPAPFKLKASLLKNHFVAFGERLSEQKN</sequence>
<protein>
    <submittedName>
        <fullName evidence="2 3">Uncharacterized protein</fullName>
    </submittedName>
</protein>
<dbReference type="EMBL" id="ABEU02000001">
    <property type="protein sequence ID" value="PNR63381.1"/>
    <property type="molecule type" value="Genomic_DNA"/>
</dbReference>
<proteinExistence type="predicted"/>
<feature type="compositionally biased region" description="Basic and acidic residues" evidence="1">
    <location>
        <begin position="1"/>
        <end position="25"/>
    </location>
</feature>
<reference evidence="2 4" key="2">
    <citation type="journal article" date="2018" name="Plant J.">
        <title>The Physcomitrella patens chromosome-scale assembly reveals moss genome structure and evolution.</title>
        <authorList>
            <person name="Lang D."/>
            <person name="Ullrich K.K."/>
            <person name="Murat F."/>
            <person name="Fuchs J."/>
            <person name="Jenkins J."/>
            <person name="Haas F.B."/>
            <person name="Piednoel M."/>
            <person name="Gundlach H."/>
            <person name="Van Bel M."/>
            <person name="Meyberg R."/>
            <person name="Vives C."/>
            <person name="Morata J."/>
            <person name="Symeonidi A."/>
            <person name="Hiss M."/>
            <person name="Muchero W."/>
            <person name="Kamisugi Y."/>
            <person name="Saleh O."/>
            <person name="Blanc G."/>
            <person name="Decker E.L."/>
            <person name="van Gessel N."/>
            <person name="Grimwood J."/>
            <person name="Hayes R.D."/>
            <person name="Graham S.W."/>
            <person name="Gunter L.E."/>
            <person name="McDaniel S.F."/>
            <person name="Hoernstein S.N.W."/>
            <person name="Larsson A."/>
            <person name="Li F.W."/>
            <person name="Perroud P.F."/>
            <person name="Phillips J."/>
            <person name="Ranjan P."/>
            <person name="Rokshar D.S."/>
            <person name="Rothfels C.J."/>
            <person name="Schneider L."/>
            <person name="Shu S."/>
            <person name="Stevenson D.W."/>
            <person name="Thummler F."/>
            <person name="Tillich M."/>
            <person name="Villarreal Aguilar J.C."/>
            <person name="Widiez T."/>
            <person name="Wong G.K."/>
            <person name="Wymore A."/>
            <person name="Zhang Y."/>
            <person name="Zimmer A.D."/>
            <person name="Quatrano R.S."/>
            <person name="Mayer K.F.X."/>
            <person name="Goodstein D."/>
            <person name="Casacuberta J.M."/>
            <person name="Vandepoele K."/>
            <person name="Reski R."/>
            <person name="Cuming A.C."/>
            <person name="Tuskan G.A."/>
            <person name="Maumus F."/>
            <person name="Salse J."/>
            <person name="Schmutz J."/>
            <person name="Rensing S.A."/>
        </authorList>
    </citation>
    <scope>NUCLEOTIDE SEQUENCE [LARGE SCALE GENOMIC DNA]</scope>
    <source>
        <strain evidence="3 4">cv. Gransden 2004</strain>
    </source>
</reference>
<gene>
    <name evidence="2" type="ORF">PHYPA_001807</name>
</gene>
<evidence type="ECO:0000313" key="3">
    <source>
        <dbReference type="EnsemblPlants" id="Pp3c1_38980V3.1"/>
    </source>
</evidence>
<keyword evidence="4" id="KW-1185">Reference proteome</keyword>
<evidence type="ECO:0000313" key="2">
    <source>
        <dbReference type="EMBL" id="PNR63381.1"/>
    </source>
</evidence>
<dbReference type="AlphaFoldDB" id="A0A2K1LBJ4"/>
<dbReference type="EnsemblPlants" id="Pp3c1_38980V3.1">
    <property type="protein sequence ID" value="Pp3c1_38980V3.1"/>
    <property type="gene ID" value="Pp3c1_38980"/>
</dbReference>
<reference evidence="2 4" key="1">
    <citation type="journal article" date="2008" name="Science">
        <title>The Physcomitrella genome reveals evolutionary insights into the conquest of land by plants.</title>
        <authorList>
            <person name="Rensing S."/>
            <person name="Lang D."/>
            <person name="Zimmer A."/>
            <person name="Terry A."/>
            <person name="Salamov A."/>
            <person name="Shapiro H."/>
            <person name="Nishiyama T."/>
            <person name="Perroud P.-F."/>
            <person name="Lindquist E."/>
            <person name="Kamisugi Y."/>
            <person name="Tanahashi T."/>
            <person name="Sakakibara K."/>
            <person name="Fujita T."/>
            <person name="Oishi K."/>
            <person name="Shin-I T."/>
            <person name="Kuroki Y."/>
            <person name="Toyoda A."/>
            <person name="Suzuki Y."/>
            <person name="Hashimoto A."/>
            <person name="Yamaguchi K."/>
            <person name="Sugano A."/>
            <person name="Kohara Y."/>
            <person name="Fujiyama A."/>
            <person name="Anterola A."/>
            <person name="Aoki S."/>
            <person name="Ashton N."/>
            <person name="Barbazuk W.B."/>
            <person name="Barker E."/>
            <person name="Bennetzen J."/>
            <person name="Bezanilla M."/>
            <person name="Blankenship R."/>
            <person name="Cho S.H."/>
            <person name="Dutcher S."/>
            <person name="Estelle M."/>
            <person name="Fawcett J.A."/>
            <person name="Gundlach H."/>
            <person name="Hanada K."/>
            <person name="Heyl A."/>
            <person name="Hicks K.A."/>
            <person name="Hugh J."/>
            <person name="Lohr M."/>
            <person name="Mayer K."/>
            <person name="Melkozernov A."/>
            <person name="Murata T."/>
            <person name="Nelson D."/>
            <person name="Pils B."/>
            <person name="Prigge M."/>
            <person name="Reiss B."/>
            <person name="Renner T."/>
            <person name="Rombauts S."/>
            <person name="Rushton P."/>
            <person name="Sanderfoot A."/>
            <person name="Schween G."/>
            <person name="Shiu S.-H."/>
            <person name="Stueber K."/>
            <person name="Theodoulou F.L."/>
            <person name="Tu H."/>
            <person name="Van de Peer Y."/>
            <person name="Verrier P.J."/>
            <person name="Waters E."/>
            <person name="Wood A."/>
            <person name="Yang L."/>
            <person name="Cove D."/>
            <person name="Cuming A."/>
            <person name="Hasebe M."/>
            <person name="Lucas S."/>
            <person name="Mishler D.B."/>
            <person name="Reski R."/>
            <person name="Grigoriev I."/>
            <person name="Quatrano R.S."/>
            <person name="Boore J.L."/>
        </authorList>
    </citation>
    <scope>NUCLEOTIDE SEQUENCE [LARGE SCALE GENOMIC DNA]</scope>
    <source>
        <strain evidence="3 4">cv. Gransden 2004</strain>
    </source>
</reference>
<feature type="region of interest" description="Disordered" evidence="1">
    <location>
        <begin position="1"/>
        <end position="33"/>
    </location>
</feature>
<dbReference type="Gramene" id="Pp3c1_38980V3.1">
    <property type="protein sequence ID" value="Pp3c1_38980V3.1"/>
    <property type="gene ID" value="Pp3c1_38980"/>
</dbReference>
<dbReference type="InParanoid" id="A0A2K1LBJ4"/>
<organism evidence="2">
    <name type="scientific">Physcomitrium patens</name>
    <name type="common">Spreading-leaved earth moss</name>
    <name type="synonym">Physcomitrella patens</name>
    <dbReference type="NCBI Taxonomy" id="3218"/>
    <lineage>
        <taxon>Eukaryota</taxon>
        <taxon>Viridiplantae</taxon>
        <taxon>Streptophyta</taxon>
        <taxon>Embryophyta</taxon>
        <taxon>Bryophyta</taxon>
        <taxon>Bryophytina</taxon>
        <taxon>Bryopsida</taxon>
        <taxon>Funariidae</taxon>
        <taxon>Funariales</taxon>
        <taxon>Funariaceae</taxon>
        <taxon>Physcomitrium</taxon>
    </lineage>
</organism>
<name>A0A2K1LBJ4_PHYPA</name>
<dbReference type="Proteomes" id="UP000006727">
    <property type="component" value="Chromosome 1"/>
</dbReference>
<evidence type="ECO:0000256" key="1">
    <source>
        <dbReference type="SAM" id="MobiDB-lite"/>
    </source>
</evidence>
<reference evidence="3" key="3">
    <citation type="submission" date="2020-12" db="UniProtKB">
        <authorList>
            <consortium name="EnsemblPlants"/>
        </authorList>
    </citation>
    <scope>IDENTIFICATION</scope>
</reference>